<dbReference type="CDD" id="cd00130">
    <property type="entry name" value="PAS"/>
    <property type="match status" value="1"/>
</dbReference>
<dbReference type="InterPro" id="IPR000014">
    <property type="entry name" value="PAS"/>
</dbReference>
<dbReference type="GO" id="GO:1902201">
    <property type="term" value="P:negative regulation of bacterial-type flagellum-dependent cell motility"/>
    <property type="evidence" value="ECO:0007669"/>
    <property type="project" value="TreeGrafter"/>
</dbReference>
<dbReference type="InterPro" id="IPR043128">
    <property type="entry name" value="Rev_trsase/Diguanyl_cyclase"/>
</dbReference>
<dbReference type="InterPro" id="IPR000160">
    <property type="entry name" value="GGDEF_dom"/>
</dbReference>
<keyword evidence="1" id="KW-0597">Phosphoprotein</keyword>
<dbReference type="InterPro" id="IPR011006">
    <property type="entry name" value="CheY-like_superfamily"/>
</dbReference>
<feature type="domain" description="GGDEF" evidence="4">
    <location>
        <begin position="338"/>
        <end position="475"/>
    </location>
</feature>
<feature type="coiled-coil region" evidence="2">
    <location>
        <begin position="137"/>
        <end position="174"/>
    </location>
</feature>
<evidence type="ECO:0000256" key="1">
    <source>
        <dbReference type="PROSITE-ProRule" id="PRU00169"/>
    </source>
</evidence>
<dbReference type="CDD" id="cd19920">
    <property type="entry name" value="REC_PA4781-like"/>
    <property type="match status" value="1"/>
</dbReference>
<dbReference type="STRING" id="755178.Cyan10605_3168"/>
<dbReference type="PANTHER" id="PTHR45138">
    <property type="entry name" value="REGULATORY COMPONENTS OF SENSORY TRANSDUCTION SYSTEM"/>
    <property type="match status" value="1"/>
</dbReference>
<reference evidence="6" key="1">
    <citation type="journal article" date="2013" name="Proc. Natl. Acad. Sci. U.S.A.">
        <title>Improving the coverage of the cyanobacterial phylum using diversity-driven genome sequencing.</title>
        <authorList>
            <person name="Shih P.M."/>
            <person name="Wu D."/>
            <person name="Latifi A."/>
            <person name="Axen S.D."/>
            <person name="Fewer D.P."/>
            <person name="Talla E."/>
            <person name="Calteau A."/>
            <person name="Cai F."/>
            <person name="Tandeau de Marsac N."/>
            <person name="Rippka R."/>
            <person name="Herdman M."/>
            <person name="Sivonen K."/>
            <person name="Coursin T."/>
            <person name="Laurent T."/>
            <person name="Goodwin L."/>
            <person name="Nolan M."/>
            <person name="Davenport K.W."/>
            <person name="Han C.S."/>
            <person name="Rubin E.M."/>
            <person name="Eisen J.A."/>
            <person name="Woyke T."/>
            <person name="Gugger M."/>
            <person name="Kerfeld C.A."/>
        </authorList>
    </citation>
    <scope>NUCLEOTIDE SEQUENCE [LARGE SCALE GENOMIC DNA]</scope>
    <source>
        <strain evidence="6">PCC 10605</strain>
    </source>
</reference>
<dbReference type="GO" id="GO:0000160">
    <property type="term" value="P:phosphorelay signal transduction system"/>
    <property type="evidence" value="ECO:0007669"/>
    <property type="project" value="InterPro"/>
</dbReference>
<dbReference type="SUPFAM" id="SSF55073">
    <property type="entry name" value="Nucleotide cyclase"/>
    <property type="match status" value="1"/>
</dbReference>
<evidence type="ECO:0000259" key="3">
    <source>
        <dbReference type="PROSITE" id="PS50110"/>
    </source>
</evidence>
<dbReference type="FunFam" id="3.30.70.270:FF:000001">
    <property type="entry name" value="Diguanylate cyclase domain protein"/>
    <property type="match status" value="1"/>
</dbReference>
<feature type="domain" description="Response regulatory" evidence="3">
    <location>
        <begin position="22"/>
        <end position="138"/>
    </location>
</feature>
<dbReference type="HOGENOM" id="CLU_000445_11_28_3"/>
<dbReference type="SMART" id="SM00267">
    <property type="entry name" value="GGDEF"/>
    <property type="match status" value="1"/>
</dbReference>
<dbReference type="GO" id="GO:0043709">
    <property type="term" value="P:cell adhesion involved in single-species biofilm formation"/>
    <property type="evidence" value="ECO:0007669"/>
    <property type="project" value="TreeGrafter"/>
</dbReference>
<dbReference type="Proteomes" id="UP000010480">
    <property type="component" value="Chromosome"/>
</dbReference>
<dbReference type="InterPro" id="IPR050469">
    <property type="entry name" value="Diguanylate_Cyclase"/>
</dbReference>
<dbReference type="PROSITE" id="PS50110">
    <property type="entry name" value="RESPONSE_REGULATORY"/>
    <property type="match status" value="1"/>
</dbReference>
<sequence>MDPFFSPMSAVEISSEEKLTESILIVDDQPANLRVLSQMLQIKNYKVKKAADGESAILAAKSSPPDLILLDILMPDLNGYEVCRKLKADNLTKDIPVIFISALSDVFDKVKAFEVGGIDYITKPFQEEEVLARIGSQLTIQKQKKLLEKEQEKLKKEREHLRKEIRQRKEAEAILYQSRAIISSILNSSLDAIAALEAVRDPASGNILDFRCLVVNPITAQIFNRQPEDLTGKLLFKKFINQIKPELFFEFIKVVETGKSLDKEIEYNYKKQHKWFHCIAVKLGDGFSVTVRDITERKKLELKLSKLATIDSLTGVYNRHSFDKILKQEWQRCGRGKQPLSLIICDIDFFKPYNDFYGHQAGDKCLIEVAKTMSNIVRRTSDFLARYGGEEFAIILPNTPQQGAFNVAENIRQEIEALQLPHEKSKISNYITFSLGVATIIPTQDVSLESLIKSADNALYSAKKSGKNQTQLGELLL</sequence>
<feature type="modified residue" description="4-aspartylphosphate" evidence="1">
    <location>
        <position position="71"/>
    </location>
</feature>
<dbReference type="CDD" id="cd01949">
    <property type="entry name" value="GGDEF"/>
    <property type="match status" value="1"/>
</dbReference>
<dbReference type="SMART" id="SM00448">
    <property type="entry name" value="REC"/>
    <property type="match status" value="1"/>
</dbReference>
<keyword evidence="2" id="KW-0175">Coiled coil</keyword>
<accession>K9Z7W0</accession>
<dbReference type="Pfam" id="PF00072">
    <property type="entry name" value="Response_reg"/>
    <property type="match status" value="1"/>
</dbReference>
<dbReference type="InterPro" id="IPR029787">
    <property type="entry name" value="Nucleotide_cyclase"/>
</dbReference>
<dbReference type="InterPro" id="IPR013656">
    <property type="entry name" value="PAS_4"/>
</dbReference>
<dbReference type="AlphaFoldDB" id="K9Z7W0"/>
<evidence type="ECO:0000259" key="4">
    <source>
        <dbReference type="PROSITE" id="PS50887"/>
    </source>
</evidence>
<organism evidence="5 6">
    <name type="scientific">Cyanobacterium aponinum (strain PCC 10605)</name>
    <dbReference type="NCBI Taxonomy" id="755178"/>
    <lineage>
        <taxon>Bacteria</taxon>
        <taxon>Bacillati</taxon>
        <taxon>Cyanobacteriota</taxon>
        <taxon>Cyanophyceae</taxon>
        <taxon>Oscillatoriophycideae</taxon>
        <taxon>Chroococcales</taxon>
        <taxon>Geminocystaceae</taxon>
        <taxon>Cyanobacterium</taxon>
    </lineage>
</organism>
<evidence type="ECO:0000256" key="2">
    <source>
        <dbReference type="SAM" id="Coils"/>
    </source>
</evidence>
<dbReference type="EMBL" id="CP003947">
    <property type="protein sequence ID" value="AFZ55219.1"/>
    <property type="molecule type" value="Genomic_DNA"/>
</dbReference>
<dbReference type="InterPro" id="IPR035965">
    <property type="entry name" value="PAS-like_dom_sf"/>
</dbReference>
<protein>
    <submittedName>
        <fullName evidence="5">Response regulator receiver modulated diguanylate cyclase</fullName>
    </submittedName>
</protein>
<dbReference type="PANTHER" id="PTHR45138:SF9">
    <property type="entry name" value="DIGUANYLATE CYCLASE DGCM-RELATED"/>
    <property type="match status" value="1"/>
</dbReference>
<dbReference type="Pfam" id="PF08448">
    <property type="entry name" value="PAS_4"/>
    <property type="match status" value="1"/>
</dbReference>
<name>K9Z7W0_CYAAP</name>
<dbReference type="NCBIfam" id="TIGR00254">
    <property type="entry name" value="GGDEF"/>
    <property type="match status" value="1"/>
</dbReference>
<dbReference type="Gene3D" id="3.30.450.20">
    <property type="entry name" value="PAS domain"/>
    <property type="match status" value="1"/>
</dbReference>
<dbReference type="Gene3D" id="3.30.70.270">
    <property type="match status" value="1"/>
</dbReference>
<dbReference type="Gene3D" id="3.40.50.2300">
    <property type="match status" value="1"/>
</dbReference>
<dbReference type="GO" id="GO:0005886">
    <property type="term" value="C:plasma membrane"/>
    <property type="evidence" value="ECO:0007669"/>
    <property type="project" value="TreeGrafter"/>
</dbReference>
<dbReference type="Pfam" id="PF00990">
    <property type="entry name" value="GGDEF"/>
    <property type="match status" value="1"/>
</dbReference>
<dbReference type="PATRIC" id="fig|755178.3.peg.3376"/>
<dbReference type="KEGG" id="can:Cyan10605_3168"/>
<dbReference type="eggNOG" id="COG3706">
    <property type="taxonomic scope" value="Bacteria"/>
</dbReference>
<dbReference type="RefSeq" id="WP_015220937.1">
    <property type="nucleotide sequence ID" value="NC_019776.1"/>
</dbReference>
<dbReference type="PROSITE" id="PS50887">
    <property type="entry name" value="GGDEF"/>
    <property type="match status" value="1"/>
</dbReference>
<dbReference type="SUPFAM" id="SSF52172">
    <property type="entry name" value="CheY-like"/>
    <property type="match status" value="1"/>
</dbReference>
<keyword evidence="6" id="KW-1185">Reference proteome</keyword>
<dbReference type="SUPFAM" id="SSF55785">
    <property type="entry name" value="PYP-like sensor domain (PAS domain)"/>
    <property type="match status" value="1"/>
</dbReference>
<proteinExistence type="predicted"/>
<gene>
    <name evidence="5" type="ordered locus">Cyan10605_3168</name>
</gene>
<evidence type="ECO:0000313" key="5">
    <source>
        <dbReference type="EMBL" id="AFZ55219.1"/>
    </source>
</evidence>
<evidence type="ECO:0000313" key="6">
    <source>
        <dbReference type="Proteomes" id="UP000010480"/>
    </source>
</evidence>
<dbReference type="InterPro" id="IPR001789">
    <property type="entry name" value="Sig_transdc_resp-reg_receiver"/>
</dbReference>
<dbReference type="GO" id="GO:0052621">
    <property type="term" value="F:diguanylate cyclase activity"/>
    <property type="evidence" value="ECO:0007669"/>
    <property type="project" value="TreeGrafter"/>
</dbReference>
<dbReference type="eggNOG" id="COG0745">
    <property type="taxonomic scope" value="Bacteria"/>
</dbReference>